<dbReference type="EMBL" id="CP004389">
    <property type="protein sequence ID" value="AJD54407.1"/>
    <property type="molecule type" value="Genomic_DNA"/>
</dbReference>
<dbReference type="RefSeq" id="WP_007091005.1">
    <property type="nucleotide sequence ID" value="NZ_CP004389.1"/>
</dbReference>
<name>A0AB72UJC3_9PROT</name>
<sequence>MLDKTGMTSSRTNTMTNSFNPRQSDMNDEGAVLARQRKNGTRSRQERRPITLYLRPGDQVEAKIIAEFNNHAHGQEYLRELISLGFKTKHPEIFKIQSEGEQV</sequence>
<dbReference type="KEGG" id="txi:TH3_21673"/>
<dbReference type="GeneID" id="31929972"/>
<dbReference type="Proteomes" id="UP000007127">
    <property type="component" value="Plasmid"/>
</dbReference>
<dbReference type="AlphaFoldDB" id="A0AB72UJC3"/>
<organism evidence="2 3">
    <name type="scientific">Thalassospira xiamenensis M-5 = DSM 17429</name>
    <dbReference type="NCBI Taxonomy" id="1123366"/>
    <lineage>
        <taxon>Bacteria</taxon>
        <taxon>Pseudomonadati</taxon>
        <taxon>Pseudomonadota</taxon>
        <taxon>Alphaproteobacteria</taxon>
        <taxon>Rhodospirillales</taxon>
        <taxon>Thalassospiraceae</taxon>
        <taxon>Thalassospira</taxon>
    </lineage>
</organism>
<evidence type="ECO:0000256" key="1">
    <source>
        <dbReference type="SAM" id="MobiDB-lite"/>
    </source>
</evidence>
<reference evidence="2 3" key="1">
    <citation type="journal article" date="2012" name="J. Bacteriol.">
        <title>Genome sequence of Thalassospira xiamenensis type strain M-5.</title>
        <authorList>
            <person name="Lai Q."/>
            <person name="Shao Z."/>
        </authorList>
    </citation>
    <scope>NUCLEOTIDE SEQUENCE [LARGE SCALE GENOMIC DNA]</scope>
    <source>
        <strain evidence="2 3">M-5</strain>
    </source>
</reference>
<accession>A0AB72UJC3</accession>
<keyword evidence="2" id="KW-0614">Plasmid</keyword>
<feature type="compositionally biased region" description="Low complexity" evidence="1">
    <location>
        <begin position="1"/>
        <end position="20"/>
    </location>
</feature>
<evidence type="ECO:0000313" key="3">
    <source>
        <dbReference type="Proteomes" id="UP000007127"/>
    </source>
</evidence>
<protein>
    <submittedName>
        <fullName evidence="2">Uncharacterized protein</fullName>
    </submittedName>
</protein>
<gene>
    <name evidence="2" type="ORF">TH3_21673</name>
</gene>
<geneLocation type="plasmid" evidence="3"/>
<feature type="region of interest" description="Disordered" evidence="1">
    <location>
        <begin position="1"/>
        <end position="29"/>
    </location>
</feature>
<evidence type="ECO:0000313" key="2">
    <source>
        <dbReference type="EMBL" id="AJD54407.1"/>
    </source>
</evidence>
<proteinExistence type="predicted"/>